<keyword evidence="1" id="KW-0812">Transmembrane</keyword>
<name>A0ABV3WNE1_9HYPH</name>
<comment type="caution">
    <text evidence="2">The sequence shown here is derived from an EMBL/GenBank/DDBJ whole genome shotgun (WGS) entry which is preliminary data.</text>
</comment>
<protein>
    <submittedName>
        <fullName evidence="2">DUF3995 domain-containing protein</fullName>
    </submittedName>
</protein>
<feature type="transmembrane region" description="Helical" evidence="1">
    <location>
        <begin position="83"/>
        <end position="104"/>
    </location>
</feature>
<evidence type="ECO:0000313" key="3">
    <source>
        <dbReference type="Proteomes" id="UP001559025"/>
    </source>
</evidence>
<proteinExistence type="predicted"/>
<keyword evidence="3" id="KW-1185">Reference proteome</keyword>
<organism evidence="2 3">
    <name type="scientific">Neoaquamicrobium sediminum</name>
    <dbReference type="NCBI Taxonomy" id="1849104"/>
    <lineage>
        <taxon>Bacteria</taxon>
        <taxon>Pseudomonadati</taxon>
        <taxon>Pseudomonadota</taxon>
        <taxon>Alphaproteobacteria</taxon>
        <taxon>Hyphomicrobiales</taxon>
        <taxon>Phyllobacteriaceae</taxon>
        <taxon>Neoaquamicrobium</taxon>
    </lineage>
</organism>
<dbReference type="Proteomes" id="UP001559025">
    <property type="component" value="Unassembled WGS sequence"/>
</dbReference>
<feature type="transmembrane region" description="Helical" evidence="1">
    <location>
        <begin position="54"/>
        <end position="76"/>
    </location>
</feature>
<dbReference type="EMBL" id="JAZHFV010000001">
    <property type="protein sequence ID" value="MEX4006152.1"/>
    <property type="molecule type" value="Genomic_DNA"/>
</dbReference>
<keyword evidence="1" id="KW-0472">Membrane</keyword>
<reference evidence="2 3" key="1">
    <citation type="submission" date="2024-01" db="EMBL/GenBank/DDBJ databases">
        <title>New evidence supports the origin of RcGTA from prophage.</title>
        <authorList>
            <person name="Xu Y."/>
            <person name="Liu B."/>
            <person name="Chen F."/>
        </authorList>
    </citation>
    <scope>NUCLEOTIDE SEQUENCE [LARGE SCALE GENOMIC DNA]</scope>
    <source>
        <strain evidence="2 3">CBW1107-2</strain>
    </source>
</reference>
<accession>A0ABV3WNE1</accession>
<keyword evidence="1" id="KW-1133">Transmembrane helix</keyword>
<feature type="transmembrane region" description="Helical" evidence="1">
    <location>
        <begin position="124"/>
        <end position="145"/>
    </location>
</feature>
<dbReference type="Pfam" id="PF13160">
    <property type="entry name" value="DUF3995"/>
    <property type="match status" value="1"/>
</dbReference>
<dbReference type="RefSeq" id="WP_368801511.1">
    <property type="nucleotide sequence ID" value="NZ_JAZHFV010000001.1"/>
</dbReference>
<gene>
    <name evidence="2" type="ORF">V1479_02485</name>
</gene>
<sequence length="146" mass="15066">MTLVATLVALVLVLLAALHVYWGLGGVWPGTDQKSCARAIAGFKGIDRMPSPPAAFSVAAALAVAALIALALAGIVTLPLPAALIRLGGLGAALVFLGRGIAGFTPAWRRITPEMPFARNDRLYFSPLCLLIGAGFTLLLFQGVAT</sequence>
<evidence type="ECO:0000313" key="2">
    <source>
        <dbReference type="EMBL" id="MEX4006152.1"/>
    </source>
</evidence>
<evidence type="ECO:0000256" key="1">
    <source>
        <dbReference type="SAM" id="Phobius"/>
    </source>
</evidence>
<dbReference type="InterPro" id="IPR025058">
    <property type="entry name" value="DUF3995"/>
</dbReference>